<keyword evidence="2" id="KW-0285">Flavoprotein</keyword>
<evidence type="ECO:0000313" key="7">
    <source>
        <dbReference type="Proteomes" id="UP000272560"/>
    </source>
</evidence>
<evidence type="ECO:0000256" key="2">
    <source>
        <dbReference type="ARBA" id="ARBA00022630"/>
    </source>
</evidence>
<dbReference type="GO" id="GO:0016646">
    <property type="term" value="F:oxidoreductase activity, acting on the CH-NH group of donors, NAD or NADP as acceptor"/>
    <property type="evidence" value="ECO:0007669"/>
    <property type="project" value="UniProtKB-ARBA"/>
</dbReference>
<dbReference type="SMART" id="SM00903">
    <property type="entry name" value="Flavin_Reduct"/>
    <property type="match status" value="1"/>
</dbReference>
<proteinExistence type="inferred from homology"/>
<dbReference type="Pfam" id="PF01613">
    <property type="entry name" value="Flavin_Reduct"/>
    <property type="match status" value="1"/>
</dbReference>
<keyword evidence="3" id="KW-0288">FMN</keyword>
<dbReference type="InterPro" id="IPR012349">
    <property type="entry name" value="Split_barrel_FMN-bd"/>
</dbReference>
<comment type="similarity">
    <text evidence="4">Belongs to the flavoredoxin family.</text>
</comment>
<dbReference type="Proteomes" id="UP000272560">
    <property type="component" value="Unassembled WGS sequence"/>
</dbReference>
<evidence type="ECO:0000313" key="6">
    <source>
        <dbReference type="EMBL" id="RJT83454.1"/>
    </source>
</evidence>
<reference evidence="6 7" key="1">
    <citation type="submission" date="2018-09" db="EMBL/GenBank/DDBJ databases">
        <title>Novel species of Arthrobacter.</title>
        <authorList>
            <person name="Liu Q."/>
            <person name="Xin Y.-H."/>
        </authorList>
    </citation>
    <scope>NUCLEOTIDE SEQUENCE [LARGE SCALE GENOMIC DNA]</scope>
    <source>
        <strain evidence="6 7">Hz2</strain>
    </source>
</reference>
<dbReference type="SUPFAM" id="SSF50475">
    <property type="entry name" value="FMN-binding split barrel"/>
    <property type="match status" value="1"/>
</dbReference>
<organism evidence="6 7">
    <name type="scientific">Arthrobacter cheniae</name>
    <dbReference type="NCBI Taxonomy" id="1258888"/>
    <lineage>
        <taxon>Bacteria</taxon>
        <taxon>Bacillati</taxon>
        <taxon>Actinomycetota</taxon>
        <taxon>Actinomycetes</taxon>
        <taxon>Micrococcales</taxon>
        <taxon>Micrococcaceae</taxon>
        <taxon>Arthrobacter</taxon>
    </lineage>
</organism>
<keyword evidence="7" id="KW-1185">Reference proteome</keyword>
<protein>
    <submittedName>
        <fullName evidence="6">Flavin reductase family protein</fullName>
    </submittedName>
</protein>
<dbReference type="InterPro" id="IPR002563">
    <property type="entry name" value="Flavin_Rdtase-like_dom"/>
</dbReference>
<dbReference type="EMBL" id="QZVT01000001">
    <property type="protein sequence ID" value="RJT83454.1"/>
    <property type="molecule type" value="Genomic_DNA"/>
</dbReference>
<sequence length="211" mass="23039">MRRDVVPDPHSSRAFYKFLTSVVVPRPIAWISSTSVDGVDNLAPHSFFTIASVNPPIVQFTSVGRKDSVRNIEATGEFVVSFTPEDLFEAVNATGTDFPPDVSEFDAVGLTREPSATVTPPRVLESPVALECRLHLIQDMGNCTLVFGEVLHAVVSEETLDGGLPSIDALRPLSRLGRNEWGTAGRIREITRIPVGEWPGHYDDGNPPQHP</sequence>
<dbReference type="AlphaFoldDB" id="A0A3A5MJQ0"/>
<dbReference type="PANTHER" id="PTHR33798:SF5">
    <property type="entry name" value="FLAVIN REDUCTASE LIKE DOMAIN-CONTAINING PROTEIN"/>
    <property type="match status" value="1"/>
</dbReference>
<evidence type="ECO:0000256" key="3">
    <source>
        <dbReference type="ARBA" id="ARBA00022643"/>
    </source>
</evidence>
<evidence type="ECO:0000259" key="5">
    <source>
        <dbReference type="SMART" id="SM00903"/>
    </source>
</evidence>
<dbReference type="OrthoDB" id="9794638at2"/>
<comment type="cofactor">
    <cofactor evidence="1">
        <name>FMN</name>
        <dbReference type="ChEBI" id="CHEBI:58210"/>
    </cofactor>
</comment>
<dbReference type="GO" id="GO:0010181">
    <property type="term" value="F:FMN binding"/>
    <property type="evidence" value="ECO:0007669"/>
    <property type="project" value="InterPro"/>
</dbReference>
<dbReference type="PANTHER" id="PTHR33798">
    <property type="entry name" value="FLAVOPROTEIN OXYGENASE"/>
    <property type="match status" value="1"/>
</dbReference>
<name>A0A3A5MJQ0_9MICC</name>
<gene>
    <name evidence="6" type="ORF">D6T63_03220</name>
</gene>
<feature type="domain" description="Flavin reductase like" evidence="5">
    <location>
        <begin position="21"/>
        <end position="166"/>
    </location>
</feature>
<evidence type="ECO:0000256" key="1">
    <source>
        <dbReference type="ARBA" id="ARBA00001917"/>
    </source>
</evidence>
<dbReference type="Gene3D" id="2.30.110.10">
    <property type="entry name" value="Electron Transport, Fmn-binding Protein, Chain A"/>
    <property type="match status" value="1"/>
</dbReference>
<accession>A0A3A5MJQ0</accession>
<evidence type="ECO:0000256" key="4">
    <source>
        <dbReference type="ARBA" id="ARBA00038054"/>
    </source>
</evidence>
<dbReference type="RefSeq" id="WP_120147537.1">
    <property type="nucleotide sequence ID" value="NZ_QZVT01000001.1"/>
</dbReference>
<comment type="caution">
    <text evidence="6">The sequence shown here is derived from an EMBL/GenBank/DDBJ whole genome shotgun (WGS) entry which is preliminary data.</text>
</comment>